<reference evidence="3 4" key="1">
    <citation type="submission" date="2024-09" db="EMBL/GenBank/DDBJ databases">
        <authorList>
            <person name="Sun Q."/>
            <person name="Mori K."/>
        </authorList>
    </citation>
    <scope>NUCLEOTIDE SEQUENCE [LARGE SCALE GENOMIC DNA]</scope>
    <source>
        <strain evidence="3 4">TBRC 0563</strain>
    </source>
</reference>
<gene>
    <name evidence="3" type="ORF">ACFFNX_01790</name>
</gene>
<dbReference type="RefSeq" id="WP_378193970.1">
    <property type="nucleotide sequence ID" value="NZ_JBHLZP010000004.1"/>
</dbReference>
<dbReference type="Proteomes" id="UP001589627">
    <property type="component" value="Unassembled WGS sequence"/>
</dbReference>
<dbReference type="EC" id="3.1.-.-" evidence="3"/>
<keyword evidence="4" id="KW-1185">Reference proteome</keyword>
<accession>A0ABV5Y7C6</accession>
<dbReference type="InterPro" id="IPR050261">
    <property type="entry name" value="FrsA_esterase"/>
</dbReference>
<evidence type="ECO:0000313" key="3">
    <source>
        <dbReference type="EMBL" id="MFB9830921.1"/>
    </source>
</evidence>
<dbReference type="InterPro" id="IPR029058">
    <property type="entry name" value="AB_hydrolase_fold"/>
</dbReference>
<evidence type="ECO:0000313" key="4">
    <source>
        <dbReference type="Proteomes" id="UP001589627"/>
    </source>
</evidence>
<dbReference type="Gene3D" id="3.40.50.1820">
    <property type="entry name" value="alpha/beta hydrolase"/>
    <property type="match status" value="1"/>
</dbReference>
<organism evidence="3 4">
    <name type="scientific">Actinoallomurus acaciae</name>
    <dbReference type="NCBI Taxonomy" id="502577"/>
    <lineage>
        <taxon>Bacteria</taxon>
        <taxon>Bacillati</taxon>
        <taxon>Actinomycetota</taxon>
        <taxon>Actinomycetes</taxon>
        <taxon>Streptosporangiales</taxon>
        <taxon>Thermomonosporaceae</taxon>
        <taxon>Actinoallomurus</taxon>
    </lineage>
</organism>
<dbReference type="SUPFAM" id="SSF53474">
    <property type="entry name" value="alpha/beta-Hydrolases"/>
    <property type="match status" value="1"/>
</dbReference>
<feature type="domain" description="Dienelactone hydrolase" evidence="2">
    <location>
        <begin position="25"/>
        <end position="232"/>
    </location>
</feature>
<dbReference type="PANTHER" id="PTHR22946">
    <property type="entry name" value="DIENELACTONE HYDROLASE DOMAIN-CONTAINING PROTEIN-RELATED"/>
    <property type="match status" value="1"/>
</dbReference>
<comment type="similarity">
    <text evidence="1">Belongs to the AB hydrolase superfamily.</text>
</comment>
<dbReference type="PANTHER" id="PTHR22946:SF0">
    <property type="entry name" value="DIENELACTONE HYDROLASE DOMAIN-CONTAINING PROTEIN"/>
    <property type="match status" value="1"/>
</dbReference>
<evidence type="ECO:0000256" key="1">
    <source>
        <dbReference type="ARBA" id="ARBA00008645"/>
    </source>
</evidence>
<dbReference type="GO" id="GO:0016787">
    <property type="term" value="F:hydrolase activity"/>
    <property type="evidence" value="ECO:0007669"/>
    <property type="project" value="UniProtKB-KW"/>
</dbReference>
<name>A0ABV5Y7C6_9ACTN</name>
<sequence>MARDLPYADGDVRLHGRFFRDETHDTPRPGVLLIHGGAGLDDHARDQARRYAELGYAVLACDMFGEGVRGDRERTIATIMAMRDDPGRLVRRAQAGLDALAQCPETGAGRAAVGFCFGGMAALTLARSGADLAGAVSVHGSLATTRPAGTGAVKAKILVCHGAVDPHVPMDDVVAFAEEMTNADADWQLAVYGRARHGFTHRDAAPGSDGVAYDQPADERSFAAIGTFLAEALNPGRG</sequence>
<keyword evidence="3" id="KW-0378">Hydrolase</keyword>
<protein>
    <submittedName>
        <fullName evidence="3">Dienelactone hydrolase family protein</fullName>
        <ecNumber evidence="3">3.1.-.-</ecNumber>
    </submittedName>
</protein>
<dbReference type="InterPro" id="IPR002925">
    <property type="entry name" value="Dienelactn_hydro"/>
</dbReference>
<evidence type="ECO:0000259" key="2">
    <source>
        <dbReference type="Pfam" id="PF01738"/>
    </source>
</evidence>
<dbReference type="Pfam" id="PF01738">
    <property type="entry name" value="DLH"/>
    <property type="match status" value="1"/>
</dbReference>
<dbReference type="EMBL" id="JBHLZP010000004">
    <property type="protein sequence ID" value="MFB9830921.1"/>
    <property type="molecule type" value="Genomic_DNA"/>
</dbReference>
<comment type="caution">
    <text evidence="3">The sequence shown here is derived from an EMBL/GenBank/DDBJ whole genome shotgun (WGS) entry which is preliminary data.</text>
</comment>
<proteinExistence type="inferred from homology"/>